<accession>A0A4Y7JHP9</accession>
<protein>
    <submittedName>
        <fullName evidence="1">Uncharacterized protein</fullName>
    </submittedName>
</protein>
<proteinExistence type="predicted"/>
<dbReference type="SUPFAM" id="SSF51735">
    <property type="entry name" value="NAD(P)-binding Rossmann-fold domains"/>
    <property type="match status" value="1"/>
</dbReference>
<reference evidence="1 2" key="1">
    <citation type="journal article" date="2018" name="Science">
        <title>The opium poppy genome and morphinan production.</title>
        <authorList>
            <person name="Guo L."/>
            <person name="Winzer T."/>
            <person name="Yang X."/>
            <person name="Li Y."/>
            <person name="Ning Z."/>
            <person name="He Z."/>
            <person name="Teodor R."/>
            <person name="Lu Y."/>
            <person name="Bowser T.A."/>
            <person name="Graham I.A."/>
            <person name="Ye K."/>
        </authorList>
    </citation>
    <scope>NUCLEOTIDE SEQUENCE [LARGE SCALE GENOMIC DNA]</scope>
    <source>
        <strain evidence="2">cv. HN1</strain>
        <tissue evidence="1">Leaves</tissue>
    </source>
</reference>
<dbReference type="Proteomes" id="UP000316621">
    <property type="component" value="Chromosome 4"/>
</dbReference>
<dbReference type="InterPro" id="IPR036291">
    <property type="entry name" value="NAD(P)-bd_dom_sf"/>
</dbReference>
<dbReference type="Gramene" id="RZC59185">
    <property type="protein sequence ID" value="RZC59185"/>
    <property type="gene ID" value="C5167_006489"/>
</dbReference>
<evidence type="ECO:0000313" key="1">
    <source>
        <dbReference type="EMBL" id="RZC59185.1"/>
    </source>
</evidence>
<evidence type="ECO:0000313" key="2">
    <source>
        <dbReference type="Proteomes" id="UP000316621"/>
    </source>
</evidence>
<keyword evidence="2" id="KW-1185">Reference proteome</keyword>
<gene>
    <name evidence="1" type="ORF">C5167_006489</name>
</gene>
<organism evidence="1 2">
    <name type="scientific">Papaver somniferum</name>
    <name type="common">Opium poppy</name>
    <dbReference type="NCBI Taxonomy" id="3469"/>
    <lineage>
        <taxon>Eukaryota</taxon>
        <taxon>Viridiplantae</taxon>
        <taxon>Streptophyta</taxon>
        <taxon>Embryophyta</taxon>
        <taxon>Tracheophyta</taxon>
        <taxon>Spermatophyta</taxon>
        <taxon>Magnoliopsida</taxon>
        <taxon>Ranunculales</taxon>
        <taxon>Papaveraceae</taxon>
        <taxon>Papaveroideae</taxon>
        <taxon>Papaver</taxon>
    </lineage>
</organism>
<dbReference type="EMBL" id="CM010718">
    <property type="protein sequence ID" value="RZC59185.1"/>
    <property type="molecule type" value="Genomic_DNA"/>
</dbReference>
<sequence length="116" mass="13633">MEDEEDLFDMKEDQLHLKIHQQNQIDLQFLVLVLVVFTEKEVAVFGCRNPEEISWAETESGYIIEPTGVFTDKYKYAAHFQDGQSDSIVANIEKRVRLFIEKIRKHFGIEEDKKGR</sequence>
<name>A0A4Y7JHP9_PAPSO</name>
<dbReference type="AlphaFoldDB" id="A0A4Y7JHP9"/>
<dbReference type="Gene3D" id="3.40.50.720">
    <property type="entry name" value="NAD(P)-binding Rossmann-like Domain"/>
    <property type="match status" value="1"/>
</dbReference>
<dbReference type="STRING" id="3469.A0A4Y7JHP9"/>